<organism evidence="1">
    <name type="scientific">Hexamita inflata</name>
    <dbReference type="NCBI Taxonomy" id="28002"/>
    <lineage>
        <taxon>Eukaryota</taxon>
        <taxon>Metamonada</taxon>
        <taxon>Diplomonadida</taxon>
        <taxon>Hexamitidae</taxon>
        <taxon>Hexamitinae</taxon>
        <taxon>Hexamita</taxon>
    </lineage>
</organism>
<evidence type="ECO:0000313" key="2">
    <source>
        <dbReference type="EMBL" id="CAL6048693.1"/>
    </source>
</evidence>
<proteinExistence type="predicted"/>
<gene>
    <name evidence="1" type="ORF">HINF_LOCUS25457</name>
    <name evidence="2" type="ORF">HINF_LOCUS42814</name>
</gene>
<evidence type="ECO:0000313" key="3">
    <source>
        <dbReference type="Proteomes" id="UP001642409"/>
    </source>
</evidence>
<dbReference type="EMBL" id="CAXDID020000176">
    <property type="protein sequence ID" value="CAL6048693.1"/>
    <property type="molecule type" value="Genomic_DNA"/>
</dbReference>
<dbReference type="Proteomes" id="UP001642409">
    <property type="component" value="Unassembled WGS sequence"/>
</dbReference>
<sequence>MSAIDMCTHSNSGLLKTQDGHKEVKNVLKFGFLSEIIRTGHKCFERELQSYLSDSNRIFLRTADTLYYLLFKRIFTCSQHQAFVPQQPTGIGAGAGAATAAVFGQLDISEYQQS</sequence>
<dbReference type="AlphaFoldDB" id="A0AA86U4P5"/>
<reference evidence="1" key="1">
    <citation type="submission" date="2023-06" db="EMBL/GenBank/DDBJ databases">
        <authorList>
            <person name="Kurt Z."/>
        </authorList>
    </citation>
    <scope>NUCLEOTIDE SEQUENCE</scope>
</reference>
<comment type="caution">
    <text evidence="1">The sequence shown here is derived from an EMBL/GenBank/DDBJ whole genome shotgun (WGS) entry which is preliminary data.</text>
</comment>
<keyword evidence="3" id="KW-1185">Reference proteome</keyword>
<protein>
    <submittedName>
        <fullName evidence="2">Hypothetical_protein</fullName>
    </submittedName>
</protein>
<reference evidence="2 3" key="2">
    <citation type="submission" date="2024-07" db="EMBL/GenBank/DDBJ databases">
        <authorList>
            <person name="Akdeniz Z."/>
        </authorList>
    </citation>
    <scope>NUCLEOTIDE SEQUENCE [LARGE SCALE GENOMIC DNA]</scope>
</reference>
<dbReference type="EMBL" id="CATOUU010000652">
    <property type="protein sequence ID" value="CAI9937812.1"/>
    <property type="molecule type" value="Genomic_DNA"/>
</dbReference>
<evidence type="ECO:0000313" key="1">
    <source>
        <dbReference type="EMBL" id="CAI9937812.1"/>
    </source>
</evidence>
<accession>A0AA86U4P5</accession>
<name>A0AA86U4P5_9EUKA</name>